<keyword evidence="2" id="KW-1185">Reference proteome</keyword>
<sequence length="137" mass="15276">MAAQYRSSIGLTVQGSRVVGGRTSSCMYLYRLRLPVKSDTLIYRIIASHLPLHATLSTLLALGLTNHHISEIVLPLIHSRLILKNEEDALLVLQKLATDPLLGSIVRELRISSHLISRETTIEINLPMSSDEFPMSY</sequence>
<evidence type="ECO:0000313" key="2">
    <source>
        <dbReference type="Proteomes" id="UP000053424"/>
    </source>
</evidence>
<dbReference type="EMBL" id="KN831786">
    <property type="protein sequence ID" value="KIM39325.1"/>
    <property type="molecule type" value="Genomic_DNA"/>
</dbReference>
<dbReference type="OrthoDB" id="3059389at2759"/>
<reference evidence="1 2" key="1">
    <citation type="submission" date="2014-04" db="EMBL/GenBank/DDBJ databases">
        <authorList>
            <consortium name="DOE Joint Genome Institute"/>
            <person name="Kuo A."/>
            <person name="Gay G."/>
            <person name="Dore J."/>
            <person name="Kohler A."/>
            <person name="Nagy L.G."/>
            <person name="Floudas D."/>
            <person name="Copeland A."/>
            <person name="Barry K.W."/>
            <person name="Cichocki N."/>
            <person name="Veneault-Fourrey C."/>
            <person name="LaButti K."/>
            <person name="Lindquist E.A."/>
            <person name="Lipzen A."/>
            <person name="Lundell T."/>
            <person name="Morin E."/>
            <person name="Murat C."/>
            <person name="Sun H."/>
            <person name="Tunlid A."/>
            <person name="Henrissat B."/>
            <person name="Grigoriev I.V."/>
            <person name="Hibbett D.S."/>
            <person name="Martin F."/>
            <person name="Nordberg H.P."/>
            <person name="Cantor M.N."/>
            <person name="Hua S.X."/>
        </authorList>
    </citation>
    <scope>NUCLEOTIDE SEQUENCE [LARGE SCALE GENOMIC DNA]</scope>
    <source>
        <strain evidence="2">h7</strain>
    </source>
</reference>
<gene>
    <name evidence="1" type="ORF">M413DRAFT_197302</name>
</gene>
<accession>A0A0C3BRK9</accession>
<organism evidence="1 2">
    <name type="scientific">Hebeloma cylindrosporum</name>
    <dbReference type="NCBI Taxonomy" id="76867"/>
    <lineage>
        <taxon>Eukaryota</taxon>
        <taxon>Fungi</taxon>
        <taxon>Dikarya</taxon>
        <taxon>Basidiomycota</taxon>
        <taxon>Agaricomycotina</taxon>
        <taxon>Agaricomycetes</taxon>
        <taxon>Agaricomycetidae</taxon>
        <taxon>Agaricales</taxon>
        <taxon>Agaricineae</taxon>
        <taxon>Hymenogastraceae</taxon>
        <taxon>Hebeloma</taxon>
    </lineage>
</organism>
<dbReference type="Proteomes" id="UP000053424">
    <property type="component" value="Unassembled WGS sequence"/>
</dbReference>
<name>A0A0C3BRK9_HEBCY</name>
<reference evidence="2" key="2">
    <citation type="submission" date="2015-01" db="EMBL/GenBank/DDBJ databases">
        <title>Evolutionary Origins and Diversification of the Mycorrhizal Mutualists.</title>
        <authorList>
            <consortium name="DOE Joint Genome Institute"/>
            <consortium name="Mycorrhizal Genomics Consortium"/>
            <person name="Kohler A."/>
            <person name="Kuo A."/>
            <person name="Nagy L.G."/>
            <person name="Floudas D."/>
            <person name="Copeland A."/>
            <person name="Barry K.W."/>
            <person name="Cichocki N."/>
            <person name="Veneault-Fourrey C."/>
            <person name="LaButti K."/>
            <person name="Lindquist E.A."/>
            <person name="Lipzen A."/>
            <person name="Lundell T."/>
            <person name="Morin E."/>
            <person name="Murat C."/>
            <person name="Riley R."/>
            <person name="Ohm R."/>
            <person name="Sun H."/>
            <person name="Tunlid A."/>
            <person name="Henrissat B."/>
            <person name="Grigoriev I.V."/>
            <person name="Hibbett D.S."/>
            <person name="Martin F."/>
        </authorList>
    </citation>
    <scope>NUCLEOTIDE SEQUENCE [LARGE SCALE GENOMIC DNA]</scope>
    <source>
        <strain evidence="2">h7</strain>
    </source>
</reference>
<evidence type="ECO:0000313" key="1">
    <source>
        <dbReference type="EMBL" id="KIM39325.1"/>
    </source>
</evidence>
<proteinExistence type="predicted"/>
<dbReference type="AlphaFoldDB" id="A0A0C3BRK9"/>
<dbReference type="HOGENOM" id="CLU_1865369_0_0_1"/>
<protein>
    <submittedName>
        <fullName evidence="1">Uncharacterized protein</fullName>
    </submittedName>
</protein>